<dbReference type="InterPro" id="IPR007340">
    <property type="entry name" value="LysM_Opacity-associatedA"/>
</dbReference>
<evidence type="ECO:0000256" key="2">
    <source>
        <dbReference type="SAM" id="Phobius"/>
    </source>
</evidence>
<feature type="domain" description="Opacity-associated protein A LysM-like" evidence="3">
    <location>
        <begin position="153"/>
        <end position="238"/>
    </location>
</feature>
<dbReference type="Proteomes" id="UP000705283">
    <property type="component" value="Unassembled WGS sequence"/>
</dbReference>
<name>A0AA41BVM0_9GAMM</name>
<protein>
    <submittedName>
        <fullName evidence="5">Opacity-associated protein A domain protein</fullName>
    </submittedName>
</protein>
<evidence type="ECO:0000313" key="7">
    <source>
        <dbReference type="Proteomes" id="UP000192722"/>
    </source>
</evidence>
<proteinExistence type="predicted"/>
<keyword evidence="2" id="KW-1133">Transmembrane helix</keyword>
<dbReference type="Pfam" id="PF08525">
    <property type="entry name" value="OapA_N"/>
    <property type="match status" value="1"/>
</dbReference>
<dbReference type="EMBL" id="MRWD01000054">
    <property type="protein sequence ID" value="ORJ19592.1"/>
    <property type="molecule type" value="Genomic_DNA"/>
</dbReference>
<feature type="domain" description="Opacity-associated protein A-like N-terminal" evidence="4">
    <location>
        <begin position="79"/>
        <end position="106"/>
    </location>
</feature>
<keyword evidence="2" id="KW-0812">Transmembrane</keyword>
<reference evidence="6" key="1">
    <citation type="submission" date="2016-12" db="EMBL/GenBank/DDBJ databases">
        <authorList>
            <person name="Le Fleche-Mateos A."/>
        </authorList>
    </citation>
    <scope>NUCLEOTIDE SEQUENCE</scope>
    <source>
        <strain evidence="6">213</strain>
    </source>
</reference>
<comment type="caution">
    <text evidence="5">The sequence shown here is derived from an EMBL/GenBank/DDBJ whole genome shotgun (WGS) entry which is preliminary data.</text>
</comment>
<sequence>MGKYPPRRRKATRIYQPMLRSWISIMQKPLQKRAPEVETDTEIAQDEEVDTQTAGRPVLKPKSRSLFDKIWHFSDDFHWMEPLPYFHRRWLIISVIVVLVALLWPYSPENTYAPSDRSTSIPMQADLRNEQGRTTQMQSDNAAQPSASQNQGNWRSYQVQPGQTLAQLFRDNNLIVNDVFAMAQVEGNDKPLSNLHAGQQVRIQLNAQGVVTELQVTNDQNATVTFSRQSDGSYQRQR</sequence>
<dbReference type="EMBL" id="JADMKS010000002">
    <property type="protein sequence ID" value="MBF6636330.1"/>
    <property type="molecule type" value="Genomic_DNA"/>
</dbReference>
<reference evidence="5" key="4">
    <citation type="submission" date="2022-09" db="EMBL/GenBank/DDBJ databases">
        <title>Rouxiella aceris sp. nov., isolated from tree sap and emended description of the genus Rhouxiella.</title>
        <authorList>
            <person name="Kim I.S."/>
        </authorList>
    </citation>
    <scope>NUCLEOTIDE SEQUENCE</scope>
    <source>
        <strain evidence="5">SAP-2</strain>
    </source>
</reference>
<keyword evidence="2" id="KW-0472">Membrane</keyword>
<feature type="compositionally biased region" description="Polar residues" evidence="1">
    <location>
        <begin position="132"/>
        <end position="155"/>
    </location>
</feature>
<evidence type="ECO:0000256" key="1">
    <source>
        <dbReference type="SAM" id="MobiDB-lite"/>
    </source>
</evidence>
<organism evidence="5 8">
    <name type="scientific">Rouxiella silvae</name>
    <dbReference type="NCBI Taxonomy" id="1646373"/>
    <lineage>
        <taxon>Bacteria</taxon>
        <taxon>Pseudomonadati</taxon>
        <taxon>Pseudomonadota</taxon>
        <taxon>Gammaproteobacteria</taxon>
        <taxon>Enterobacterales</taxon>
        <taxon>Yersiniaceae</taxon>
        <taxon>Rouxiella</taxon>
    </lineage>
</organism>
<dbReference type="Gene3D" id="3.10.450.350">
    <property type="match status" value="1"/>
</dbReference>
<gene>
    <name evidence="6" type="ORF">BS639_19320</name>
    <name evidence="5" type="ORF">ITX54_06585</name>
</gene>
<evidence type="ECO:0000259" key="4">
    <source>
        <dbReference type="Pfam" id="PF08525"/>
    </source>
</evidence>
<dbReference type="AlphaFoldDB" id="A0AA41BVM0"/>
<keyword evidence="7" id="KW-1185">Reference proteome</keyword>
<dbReference type="InterPro" id="IPR013731">
    <property type="entry name" value="OapA_N"/>
</dbReference>
<feature type="region of interest" description="Disordered" evidence="1">
    <location>
        <begin position="131"/>
        <end position="155"/>
    </location>
</feature>
<dbReference type="GO" id="GO:0042834">
    <property type="term" value="F:peptidoglycan binding"/>
    <property type="evidence" value="ECO:0007669"/>
    <property type="project" value="InterPro"/>
</dbReference>
<reference evidence="6 7" key="2">
    <citation type="journal article" date="2017" name="Int. J. Syst. Evol. Microbiol.">
        <title>Rouxiella badensis sp. nov. and Rouxiella silvae sp. nov. isolated from peat bog soil in Germany and emendation of the genus description.</title>
        <authorList>
            <person name="Le Fleche-Mateos A."/>
            <person name="Kugler J.H."/>
            <person name="Hansen S.H."/>
            <person name="Syldatk C."/>
            <person name="Hausmann R."/>
            <person name="Lomprez F."/>
            <person name="Vandenbogaert M."/>
            <person name="Manuguerra J.C."/>
            <person name="Grimont P.A."/>
        </authorList>
    </citation>
    <scope>NUCLEOTIDE SEQUENCE [LARGE SCALE GENOMIC DNA]</scope>
    <source>
        <strain evidence="6 7">213</strain>
    </source>
</reference>
<evidence type="ECO:0000313" key="8">
    <source>
        <dbReference type="Proteomes" id="UP000705283"/>
    </source>
</evidence>
<evidence type="ECO:0000313" key="5">
    <source>
        <dbReference type="EMBL" id="MBF6636330.1"/>
    </source>
</evidence>
<evidence type="ECO:0000259" key="3">
    <source>
        <dbReference type="Pfam" id="PF04225"/>
    </source>
</evidence>
<feature type="transmembrane region" description="Helical" evidence="2">
    <location>
        <begin position="90"/>
        <end position="107"/>
    </location>
</feature>
<dbReference type="RefSeq" id="WP_055782367.1">
    <property type="nucleotide sequence ID" value="NZ_CBCSCF010000004.1"/>
</dbReference>
<dbReference type="Pfam" id="PF04225">
    <property type="entry name" value="LysM_OapA"/>
    <property type="match status" value="1"/>
</dbReference>
<reference evidence="5" key="3">
    <citation type="submission" date="2020-11" db="EMBL/GenBank/DDBJ databases">
        <authorList>
            <person name="Lee S.D."/>
        </authorList>
    </citation>
    <scope>NUCLEOTIDE SEQUENCE</scope>
    <source>
        <strain evidence="5">SAP-2</strain>
    </source>
</reference>
<evidence type="ECO:0000313" key="6">
    <source>
        <dbReference type="EMBL" id="ORJ19592.1"/>
    </source>
</evidence>
<accession>A0AA41BVM0</accession>
<dbReference type="Proteomes" id="UP000192722">
    <property type="component" value="Unassembled WGS sequence"/>
</dbReference>